<dbReference type="Gene3D" id="3.40.640.10">
    <property type="entry name" value="Type I PLP-dependent aspartate aminotransferase-like (Major domain)"/>
    <property type="match status" value="1"/>
</dbReference>
<dbReference type="SUPFAM" id="SSF53383">
    <property type="entry name" value="PLP-dependent transferases"/>
    <property type="match status" value="1"/>
</dbReference>
<evidence type="ECO:0000256" key="2">
    <source>
        <dbReference type="ARBA" id="ARBA00006490"/>
    </source>
</evidence>
<gene>
    <name evidence="11" type="ORF">ENU14_05695</name>
</gene>
<dbReference type="InterPro" id="IPR015422">
    <property type="entry name" value="PyrdxlP-dep_Trfase_small"/>
</dbReference>
<dbReference type="AlphaFoldDB" id="A0A7C4D7V7"/>
<keyword evidence="6" id="KW-0663">Pyridoxal phosphate</keyword>
<organism evidence="11">
    <name type="scientific">Staphylothermus marinus</name>
    <dbReference type="NCBI Taxonomy" id="2280"/>
    <lineage>
        <taxon>Archaea</taxon>
        <taxon>Thermoproteota</taxon>
        <taxon>Thermoprotei</taxon>
        <taxon>Desulfurococcales</taxon>
        <taxon>Desulfurococcaceae</taxon>
        <taxon>Staphylothermus</taxon>
    </lineage>
</organism>
<protein>
    <recommendedName>
        <fullName evidence="3">cysteine desulfurase</fullName>
        <ecNumber evidence="3">2.8.1.7</ecNumber>
    </recommendedName>
</protein>
<dbReference type="EMBL" id="DTBJ01000051">
    <property type="protein sequence ID" value="HGM59054.1"/>
    <property type="molecule type" value="Genomic_DNA"/>
</dbReference>
<evidence type="ECO:0000256" key="4">
    <source>
        <dbReference type="ARBA" id="ARBA00022679"/>
    </source>
</evidence>
<evidence type="ECO:0000256" key="5">
    <source>
        <dbReference type="ARBA" id="ARBA00022723"/>
    </source>
</evidence>
<dbReference type="PIRSF" id="PIRSF005572">
    <property type="entry name" value="NifS"/>
    <property type="match status" value="1"/>
</dbReference>
<evidence type="ECO:0000256" key="6">
    <source>
        <dbReference type="ARBA" id="ARBA00022898"/>
    </source>
</evidence>
<dbReference type="PANTHER" id="PTHR11601">
    <property type="entry name" value="CYSTEINE DESULFURYLASE FAMILY MEMBER"/>
    <property type="match status" value="1"/>
</dbReference>
<dbReference type="InterPro" id="IPR016454">
    <property type="entry name" value="Cysteine_dSase"/>
</dbReference>
<dbReference type="Gene3D" id="1.10.260.50">
    <property type="match status" value="1"/>
</dbReference>
<dbReference type="GO" id="GO:0051536">
    <property type="term" value="F:iron-sulfur cluster binding"/>
    <property type="evidence" value="ECO:0007669"/>
    <property type="project" value="UniProtKB-KW"/>
</dbReference>
<accession>A0A7C4D7V7</accession>
<dbReference type="Gene3D" id="3.90.1150.10">
    <property type="entry name" value="Aspartate Aminotransferase, domain 1"/>
    <property type="match status" value="1"/>
</dbReference>
<keyword evidence="4" id="KW-0808">Transferase</keyword>
<evidence type="ECO:0000256" key="8">
    <source>
        <dbReference type="ARBA" id="ARBA00023014"/>
    </source>
</evidence>
<dbReference type="InterPro" id="IPR015424">
    <property type="entry name" value="PyrdxlP-dep_Trfase"/>
</dbReference>
<keyword evidence="8" id="KW-0411">Iron-sulfur</keyword>
<dbReference type="GO" id="GO:0046872">
    <property type="term" value="F:metal ion binding"/>
    <property type="evidence" value="ECO:0007669"/>
    <property type="project" value="UniProtKB-KW"/>
</dbReference>
<reference evidence="11" key="1">
    <citation type="journal article" date="2020" name="mSystems">
        <title>Genome- and Community-Level Interaction Insights into Carbon Utilization and Element Cycling Functions of Hydrothermarchaeota in Hydrothermal Sediment.</title>
        <authorList>
            <person name="Zhou Z."/>
            <person name="Liu Y."/>
            <person name="Xu W."/>
            <person name="Pan J."/>
            <person name="Luo Z.H."/>
            <person name="Li M."/>
        </authorList>
    </citation>
    <scope>NUCLEOTIDE SEQUENCE [LARGE SCALE GENOMIC DNA]</scope>
    <source>
        <strain evidence="11">SpSt-642</strain>
    </source>
</reference>
<dbReference type="GO" id="GO:0031071">
    <property type="term" value="F:cysteine desulfurase activity"/>
    <property type="evidence" value="ECO:0007669"/>
    <property type="project" value="UniProtKB-EC"/>
</dbReference>
<proteinExistence type="inferred from homology"/>
<dbReference type="InterPro" id="IPR000192">
    <property type="entry name" value="Aminotrans_V_dom"/>
</dbReference>
<evidence type="ECO:0000259" key="10">
    <source>
        <dbReference type="Pfam" id="PF00266"/>
    </source>
</evidence>
<comment type="caution">
    <text evidence="11">The sequence shown here is derived from an EMBL/GenBank/DDBJ whole genome shotgun (WGS) entry which is preliminary data.</text>
</comment>
<dbReference type="InterPro" id="IPR020578">
    <property type="entry name" value="Aminotrans_V_PyrdxlP_BS"/>
</dbReference>
<dbReference type="PROSITE" id="PS00595">
    <property type="entry name" value="AA_TRANSFER_CLASS_5"/>
    <property type="match status" value="1"/>
</dbReference>
<sequence>MKYSEKIKRLIENHGKPPREVYFDNENSGYVPREVVDAVRKYYEEIGFGNPAITHLKGWEALEAIYSAKEIVAETIGSKNPDEIVFTHSGTESNNLAIAGTLLTRRKQGGKVIVSAIEHLSVLNTARFYANLLGYKIIVLPVDREGFIDIEFLKTLLDKDVVLVSIQVVNHEIGVIQPYEEIAKVVKDKSEDIVLHMDAADAYGWVPIDVGKLGVDLLTISSHKINGPRGVGVLYVKEGVVLEPPIKGQHSVESLWPGVENTPLIHGFRKAVEILFRDVDKRISYVRGLRDRLFDGILNNIDDVLVNGPLGDKRVANNVNVSFLKVEGEAITVELSLRGIYVSSGSACTSRVLEPSHVLLAIGRKHEEAHGSILFKLTQYHTVEDIDYTLSILPEAIGRLRKISSWK</sequence>
<name>A0A7C4D7V7_STAMA</name>
<comment type="similarity">
    <text evidence="2">Belongs to the class-V pyridoxal-phosphate-dependent aminotransferase family. NifS/IscS subfamily.</text>
</comment>
<keyword evidence="7" id="KW-0408">Iron</keyword>
<evidence type="ECO:0000256" key="3">
    <source>
        <dbReference type="ARBA" id="ARBA00012239"/>
    </source>
</evidence>
<comment type="cofactor">
    <cofactor evidence="1 9">
        <name>pyridoxal 5'-phosphate</name>
        <dbReference type="ChEBI" id="CHEBI:597326"/>
    </cofactor>
</comment>
<keyword evidence="5" id="KW-0479">Metal-binding</keyword>
<dbReference type="Pfam" id="PF00266">
    <property type="entry name" value="Aminotran_5"/>
    <property type="match status" value="1"/>
</dbReference>
<evidence type="ECO:0000256" key="1">
    <source>
        <dbReference type="ARBA" id="ARBA00001933"/>
    </source>
</evidence>
<feature type="domain" description="Aminotransferase class V" evidence="10">
    <location>
        <begin position="21"/>
        <end position="388"/>
    </location>
</feature>
<evidence type="ECO:0000256" key="9">
    <source>
        <dbReference type="RuleBase" id="RU004504"/>
    </source>
</evidence>
<dbReference type="PANTHER" id="PTHR11601:SF34">
    <property type="entry name" value="CYSTEINE DESULFURASE"/>
    <property type="match status" value="1"/>
</dbReference>
<dbReference type="EC" id="2.8.1.7" evidence="3"/>
<dbReference type="InterPro" id="IPR015421">
    <property type="entry name" value="PyrdxlP-dep_Trfase_major"/>
</dbReference>
<evidence type="ECO:0000313" key="11">
    <source>
        <dbReference type="EMBL" id="HGM59054.1"/>
    </source>
</evidence>
<evidence type="ECO:0000256" key="7">
    <source>
        <dbReference type="ARBA" id="ARBA00023004"/>
    </source>
</evidence>